<comment type="caution">
    <text evidence="2">The sequence shown here is derived from an EMBL/GenBank/DDBJ whole genome shotgun (WGS) entry which is preliminary data.</text>
</comment>
<dbReference type="Pfam" id="PF24924">
    <property type="entry name" value="DUF7745"/>
    <property type="match status" value="1"/>
</dbReference>
<name>A0A371HMS5_MUCPR</name>
<dbReference type="EMBL" id="QJKJ01002154">
    <property type="protein sequence ID" value="RDY04090.1"/>
    <property type="molecule type" value="Genomic_DNA"/>
</dbReference>
<keyword evidence="3" id="KW-1185">Reference proteome</keyword>
<proteinExistence type="predicted"/>
<dbReference type="OrthoDB" id="1743443at2759"/>
<feature type="domain" description="DUF7745" evidence="1">
    <location>
        <begin position="5"/>
        <end position="121"/>
    </location>
</feature>
<gene>
    <name evidence="2" type="ORF">CR513_12236</name>
</gene>
<dbReference type="PANTHER" id="PTHR48154">
    <property type="entry name" value="PROTEIN, PUTATIVE-RELATED"/>
    <property type="match status" value="1"/>
</dbReference>
<protein>
    <recommendedName>
        <fullName evidence="1">DUF7745 domain-containing protein</fullName>
    </recommendedName>
</protein>
<sequence length="123" mass="14442">MFGKRPNISQQHGNLLRIFEAEIQPASLETLVQFYDPPARCFTFKVFQLAPTLEEDERLLDLPLVESTPYFYQGQQPSWATMTKLLKIPEPKMARERRNRNGLEGINRCYLEGRLLQLREEND</sequence>
<dbReference type="AlphaFoldDB" id="A0A371HMS5"/>
<evidence type="ECO:0000313" key="2">
    <source>
        <dbReference type="EMBL" id="RDY04090.1"/>
    </source>
</evidence>
<dbReference type="PANTHER" id="PTHR48154:SF1">
    <property type="entry name" value="PROTEIN, PUTATIVE-RELATED"/>
    <property type="match status" value="1"/>
</dbReference>
<dbReference type="Proteomes" id="UP000257109">
    <property type="component" value="Unassembled WGS sequence"/>
</dbReference>
<dbReference type="InterPro" id="IPR056647">
    <property type="entry name" value="DUF7745"/>
</dbReference>
<accession>A0A371HMS5</accession>
<evidence type="ECO:0000259" key="1">
    <source>
        <dbReference type="Pfam" id="PF24924"/>
    </source>
</evidence>
<feature type="non-terminal residue" evidence="2">
    <location>
        <position position="1"/>
    </location>
</feature>
<reference evidence="2" key="1">
    <citation type="submission" date="2018-05" db="EMBL/GenBank/DDBJ databases">
        <title>Draft genome of Mucuna pruriens seed.</title>
        <authorList>
            <person name="Nnadi N.E."/>
            <person name="Vos R."/>
            <person name="Hasami M.H."/>
            <person name="Devisetty U.K."/>
            <person name="Aguiy J.C."/>
        </authorList>
    </citation>
    <scope>NUCLEOTIDE SEQUENCE [LARGE SCALE GENOMIC DNA]</scope>
    <source>
        <strain evidence="2">JCA_2017</strain>
    </source>
</reference>
<organism evidence="2 3">
    <name type="scientific">Mucuna pruriens</name>
    <name type="common">Velvet bean</name>
    <name type="synonym">Dolichos pruriens</name>
    <dbReference type="NCBI Taxonomy" id="157652"/>
    <lineage>
        <taxon>Eukaryota</taxon>
        <taxon>Viridiplantae</taxon>
        <taxon>Streptophyta</taxon>
        <taxon>Embryophyta</taxon>
        <taxon>Tracheophyta</taxon>
        <taxon>Spermatophyta</taxon>
        <taxon>Magnoliopsida</taxon>
        <taxon>eudicotyledons</taxon>
        <taxon>Gunneridae</taxon>
        <taxon>Pentapetalae</taxon>
        <taxon>rosids</taxon>
        <taxon>fabids</taxon>
        <taxon>Fabales</taxon>
        <taxon>Fabaceae</taxon>
        <taxon>Papilionoideae</taxon>
        <taxon>50 kb inversion clade</taxon>
        <taxon>NPAAA clade</taxon>
        <taxon>indigoferoid/millettioid clade</taxon>
        <taxon>Phaseoleae</taxon>
        <taxon>Mucuna</taxon>
    </lineage>
</organism>
<evidence type="ECO:0000313" key="3">
    <source>
        <dbReference type="Proteomes" id="UP000257109"/>
    </source>
</evidence>